<dbReference type="GO" id="GO:0009435">
    <property type="term" value="P:NAD+ biosynthetic process"/>
    <property type="evidence" value="ECO:0007669"/>
    <property type="project" value="InterPro"/>
</dbReference>
<dbReference type="Proteomes" id="UP000477849">
    <property type="component" value="Unassembled WGS sequence"/>
</dbReference>
<dbReference type="EC" id="2.4.2.12" evidence="6"/>
<dbReference type="PANTHER" id="PTHR43816">
    <property type="entry name" value="NICOTINAMIDE PHOSPHORIBOSYLTRANSFERASE"/>
    <property type="match status" value="1"/>
</dbReference>
<evidence type="ECO:0000256" key="5">
    <source>
        <dbReference type="ARBA" id="ARBA00035007"/>
    </source>
</evidence>
<evidence type="ECO:0000259" key="10">
    <source>
        <dbReference type="Pfam" id="PF18127"/>
    </source>
</evidence>
<feature type="domain" description="Nicotinate/nicotinamide phosphoribosyltransferase" evidence="9">
    <location>
        <begin position="175"/>
        <end position="388"/>
    </location>
</feature>
<comment type="pathway">
    <text evidence="5">Cofactor biosynthesis; NAD(+) biosynthesis; nicotinamide D-ribonucleotide from 5-phospho-alpha-D-ribose 1-diphosphate and nicotinamide: step 1/1.</text>
</comment>
<gene>
    <name evidence="11" type="ORF">G6N76_15565</name>
</gene>
<dbReference type="AlphaFoldDB" id="A0A6M1SEB6"/>
<evidence type="ECO:0000313" key="12">
    <source>
        <dbReference type="Proteomes" id="UP000477849"/>
    </source>
</evidence>
<dbReference type="SUPFAM" id="SSF51690">
    <property type="entry name" value="Nicotinate/Quinolinate PRTase C-terminal domain-like"/>
    <property type="match status" value="1"/>
</dbReference>
<dbReference type="RefSeq" id="WP_163902594.1">
    <property type="nucleotide sequence ID" value="NZ_CP048427.1"/>
</dbReference>
<comment type="catalytic activity">
    <reaction evidence="8">
        <text>beta-nicotinamide D-ribonucleotide + diphosphate = 5-phospho-alpha-D-ribose 1-diphosphate + nicotinamide + H(+)</text>
        <dbReference type="Rhea" id="RHEA:16149"/>
        <dbReference type="ChEBI" id="CHEBI:14649"/>
        <dbReference type="ChEBI" id="CHEBI:15378"/>
        <dbReference type="ChEBI" id="CHEBI:17154"/>
        <dbReference type="ChEBI" id="CHEBI:33019"/>
        <dbReference type="ChEBI" id="CHEBI:58017"/>
        <dbReference type="EC" id="2.4.2.12"/>
    </reaction>
    <physiologicalReaction direction="right-to-left" evidence="8">
        <dbReference type="Rhea" id="RHEA:16151"/>
    </physiologicalReaction>
</comment>
<evidence type="ECO:0000256" key="8">
    <source>
        <dbReference type="ARBA" id="ARBA00047835"/>
    </source>
</evidence>
<dbReference type="InterPro" id="IPR041525">
    <property type="entry name" value="N/Namide_PRibTrfase"/>
</dbReference>
<evidence type="ECO:0000259" key="9">
    <source>
        <dbReference type="Pfam" id="PF04095"/>
    </source>
</evidence>
<accession>A0A6M1SEB6</accession>
<evidence type="ECO:0000256" key="2">
    <source>
        <dbReference type="ARBA" id="ARBA00022642"/>
    </source>
</evidence>
<dbReference type="Gene3D" id="3.20.20.70">
    <property type="entry name" value="Aldolase class I"/>
    <property type="match status" value="1"/>
</dbReference>
<reference evidence="11 12" key="1">
    <citation type="submission" date="2020-02" db="EMBL/GenBank/DDBJ databases">
        <title>Genome sequence of the type strain CCBAU10050 of Rhizobium daejeonense.</title>
        <authorList>
            <person name="Gao J."/>
            <person name="Sun J."/>
        </authorList>
    </citation>
    <scope>NUCLEOTIDE SEQUENCE [LARGE SCALE GENOMIC DNA]</scope>
    <source>
        <strain evidence="11 12">CCBAU10050</strain>
    </source>
</reference>
<dbReference type="InterPro" id="IPR013785">
    <property type="entry name" value="Aldolase_TIM"/>
</dbReference>
<dbReference type="EMBL" id="JAAKZH010000004">
    <property type="protein sequence ID" value="NGO65086.1"/>
    <property type="molecule type" value="Genomic_DNA"/>
</dbReference>
<evidence type="ECO:0000256" key="7">
    <source>
        <dbReference type="ARBA" id="ARBA00035036"/>
    </source>
</evidence>
<dbReference type="NCBIfam" id="NF006629">
    <property type="entry name" value="PRK09198.1"/>
    <property type="match status" value="1"/>
</dbReference>
<evidence type="ECO:0000256" key="6">
    <source>
        <dbReference type="ARBA" id="ARBA00035024"/>
    </source>
</evidence>
<dbReference type="PANTHER" id="PTHR43816:SF1">
    <property type="entry name" value="NICOTINAMIDE PHOSPHORIBOSYLTRANSFERASE"/>
    <property type="match status" value="1"/>
</dbReference>
<keyword evidence="12" id="KW-1185">Reference proteome</keyword>
<dbReference type="PIRSF" id="PIRSF005943">
    <property type="entry name" value="NMPRT"/>
    <property type="match status" value="1"/>
</dbReference>
<proteinExistence type="inferred from homology"/>
<comment type="caution">
    <text evidence="11">The sequence shown here is derived from an EMBL/GenBank/DDBJ whole genome shotgun (WGS) entry which is preliminary data.</text>
</comment>
<dbReference type="InterPro" id="IPR016471">
    <property type="entry name" value="Nicotinamide_PRibTrfase"/>
</dbReference>
<name>A0A6M1SEB6_9HYPH</name>
<dbReference type="InterPro" id="IPR041529">
    <property type="entry name" value="DUF5598"/>
</dbReference>
<keyword evidence="3 11" id="KW-0328">Glycosyltransferase</keyword>
<keyword evidence="4 11" id="KW-0808">Transferase</keyword>
<dbReference type="GO" id="GO:0016874">
    <property type="term" value="F:ligase activity"/>
    <property type="evidence" value="ECO:0007669"/>
    <property type="project" value="UniProtKB-KW"/>
</dbReference>
<dbReference type="InterPro" id="IPR036068">
    <property type="entry name" value="Nicotinate_pribotase-like_C"/>
</dbReference>
<organism evidence="11 12">
    <name type="scientific">Rhizobium daejeonense</name>
    <dbReference type="NCBI Taxonomy" id="240521"/>
    <lineage>
        <taxon>Bacteria</taxon>
        <taxon>Pseudomonadati</taxon>
        <taxon>Pseudomonadota</taxon>
        <taxon>Alphaproteobacteria</taxon>
        <taxon>Hyphomicrobiales</taxon>
        <taxon>Rhizobiaceae</taxon>
        <taxon>Rhizobium/Agrobacterium group</taxon>
        <taxon>Rhizobium</taxon>
    </lineage>
</organism>
<comment type="similarity">
    <text evidence="1">Belongs to the NAPRTase family.</text>
</comment>
<evidence type="ECO:0000256" key="1">
    <source>
        <dbReference type="ARBA" id="ARBA00010897"/>
    </source>
</evidence>
<protein>
    <recommendedName>
        <fullName evidence="7">Nicotinamide phosphoribosyltransferase</fullName>
        <ecNumber evidence="6">2.4.2.12</ecNumber>
    </recommendedName>
</protein>
<keyword evidence="2" id="KW-0662">Pyridine nucleotide biosynthesis</keyword>
<dbReference type="GO" id="GO:0047280">
    <property type="term" value="F:nicotinamide phosphoribosyltransferase activity"/>
    <property type="evidence" value="ECO:0007669"/>
    <property type="project" value="UniProtKB-EC"/>
</dbReference>
<sequence length="468" mass="51679">MPNDRNPILNTDSYKLGHFLQYPNGTRAISAYVTTRGNSFRPDVMFFGLQMFLKEYLSRAITRSDIDEAEEIATLHGQPFDRAGWTHIVDTHGGYLPLKIESLQEGFAVRRDVPVAQVVNTDPNVPWLSSYIETALLRAIWYPSTVATMAWRIKQALWPFLERTSDRAEELIETSISDFGSRGTTSLEQTGLGGAAHLLHFTSSDSLAGVLHARRYYGALMAGRSVPASEHTTVTAWGQEREVDAYSNMIDRFARFGAYSIVADSFDLHNAVSDTLGKKLQTKIRAANATLVVRSDSGDPIDTPVQVVAQLAYAFGTHLNGKGFKVLDDNVRVIQSDGVSLQDIQMILGRLEGMGFSSENISFGMGSSLLQKVSRDTLSFTMRASALQDESGAWRDIGRRPGNPQEKLPALGRQAVVLEEGDVFAVPLGELGPRQNLLQPVWENGKLLRELGFDEIRKLAATAGAQWR</sequence>
<dbReference type="Pfam" id="PF18127">
    <property type="entry name" value="NAMPT_N"/>
    <property type="match status" value="1"/>
</dbReference>
<evidence type="ECO:0000313" key="11">
    <source>
        <dbReference type="EMBL" id="NGO65086.1"/>
    </source>
</evidence>
<evidence type="ECO:0000256" key="4">
    <source>
        <dbReference type="ARBA" id="ARBA00022679"/>
    </source>
</evidence>
<feature type="domain" description="Nicotinamide phosphoribosyltransferase N-terminal" evidence="10">
    <location>
        <begin position="8"/>
        <end position="100"/>
    </location>
</feature>
<evidence type="ECO:0000256" key="3">
    <source>
        <dbReference type="ARBA" id="ARBA00022676"/>
    </source>
</evidence>
<keyword evidence="11" id="KW-0436">Ligase</keyword>
<dbReference type="Pfam" id="PF04095">
    <property type="entry name" value="NAPRTase"/>
    <property type="match status" value="1"/>
</dbReference>